<sequence length="110" mass="11378">MMNWAGYREQLMGKLSTIGEISPGILKGNQILSDAAPAGAGLGPKMRELIALAVAVTTRCDGCIAFHSDLARKAGATKEEVVEALGVAIALNEGAALIYSARAMDAFQSA</sequence>
<keyword evidence="2" id="KW-0560">Oxidoreductase</keyword>
<dbReference type="GO" id="GO:0051920">
    <property type="term" value="F:peroxiredoxin activity"/>
    <property type="evidence" value="ECO:0007669"/>
    <property type="project" value="InterPro"/>
</dbReference>
<dbReference type="InterPro" id="IPR029032">
    <property type="entry name" value="AhpD-like"/>
</dbReference>
<proteinExistence type="predicted"/>
<evidence type="ECO:0000313" key="3">
    <source>
        <dbReference type="Proteomes" id="UP000236286"/>
    </source>
</evidence>
<dbReference type="Gene3D" id="1.20.1290.10">
    <property type="entry name" value="AhpD-like"/>
    <property type="match status" value="1"/>
</dbReference>
<reference evidence="2 3" key="1">
    <citation type="submission" date="2017-10" db="EMBL/GenBank/DDBJ databases">
        <title>Genome announcement of Methylocella silvestris TVC from permafrost.</title>
        <authorList>
            <person name="Wang J."/>
            <person name="Geng K."/>
            <person name="Ul-Haque F."/>
            <person name="Crombie A.T."/>
            <person name="Street L.E."/>
            <person name="Wookey P.A."/>
            <person name="Murrell J.C."/>
            <person name="Pratscher J."/>
        </authorList>
    </citation>
    <scope>NUCLEOTIDE SEQUENCE [LARGE SCALE GENOMIC DNA]</scope>
    <source>
        <strain evidence="2 3">TVC</strain>
    </source>
</reference>
<name>A0A2J7TK14_METSI</name>
<dbReference type="InterPro" id="IPR004675">
    <property type="entry name" value="AhpD_core"/>
</dbReference>
<dbReference type="OrthoDB" id="1683318at2"/>
<evidence type="ECO:0000259" key="1">
    <source>
        <dbReference type="Pfam" id="PF02627"/>
    </source>
</evidence>
<dbReference type="NCBIfam" id="TIGR00778">
    <property type="entry name" value="ahpD_dom"/>
    <property type="match status" value="1"/>
</dbReference>
<dbReference type="Proteomes" id="UP000236286">
    <property type="component" value="Unassembled WGS sequence"/>
</dbReference>
<dbReference type="InterPro" id="IPR003779">
    <property type="entry name" value="CMD-like"/>
</dbReference>
<dbReference type="PANTHER" id="PTHR33930:SF2">
    <property type="entry name" value="BLR3452 PROTEIN"/>
    <property type="match status" value="1"/>
</dbReference>
<dbReference type="PANTHER" id="PTHR33930">
    <property type="entry name" value="ALKYL HYDROPEROXIDE REDUCTASE AHPD"/>
    <property type="match status" value="1"/>
</dbReference>
<dbReference type="Pfam" id="PF02627">
    <property type="entry name" value="CMD"/>
    <property type="match status" value="1"/>
</dbReference>
<protein>
    <submittedName>
        <fullName evidence="2">Alkylhydroperoxidase</fullName>
    </submittedName>
</protein>
<dbReference type="EMBL" id="PDZR01000003">
    <property type="protein sequence ID" value="PNG27103.1"/>
    <property type="molecule type" value="Genomic_DNA"/>
</dbReference>
<organism evidence="2 3">
    <name type="scientific">Methylocella silvestris</name>
    <dbReference type="NCBI Taxonomy" id="199596"/>
    <lineage>
        <taxon>Bacteria</taxon>
        <taxon>Pseudomonadati</taxon>
        <taxon>Pseudomonadota</taxon>
        <taxon>Alphaproteobacteria</taxon>
        <taxon>Hyphomicrobiales</taxon>
        <taxon>Beijerinckiaceae</taxon>
        <taxon>Methylocella</taxon>
    </lineage>
</organism>
<dbReference type="SUPFAM" id="SSF69118">
    <property type="entry name" value="AhpD-like"/>
    <property type="match status" value="1"/>
</dbReference>
<dbReference type="RefSeq" id="WP_102842695.1">
    <property type="nucleotide sequence ID" value="NZ_PDZR01000003.1"/>
</dbReference>
<accession>A0A2J7TK14</accession>
<evidence type="ECO:0000313" key="2">
    <source>
        <dbReference type="EMBL" id="PNG27103.1"/>
    </source>
</evidence>
<dbReference type="AlphaFoldDB" id="A0A2J7TK14"/>
<feature type="domain" description="Carboxymuconolactone decarboxylase-like" evidence="1">
    <location>
        <begin position="35"/>
        <end position="105"/>
    </location>
</feature>
<comment type="caution">
    <text evidence="2">The sequence shown here is derived from an EMBL/GenBank/DDBJ whole genome shotgun (WGS) entry which is preliminary data.</text>
</comment>
<keyword evidence="2" id="KW-0575">Peroxidase</keyword>
<gene>
    <name evidence="2" type="ORF">CR492_05285</name>
</gene>